<comment type="function">
    <text evidence="5">Could be a nuclease involved in processing of the 5'-end of pre-16S rRNA.</text>
</comment>
<dbReference type="NCBIfam" id="TIGR00250">
    <property type="entry name" value="RNAse_H_YqgF"/>
    <property type="match status" value="1"/>
</dbReference>
<dbReference type="EMBL" id="FNCY01000001">
    <property type="protein sequence ID" value="SDG77381.1"/>
    <property type="molecule type" value="Genomic_DNA"/>
</dbReference>
<evidence type="ECO:0000259" key="6">
    <source>
        <dbReference type="SMART" id="SM00732"/>
    </source>
</evidence>
<evidence type="ECO:0000256" key="1">
    <source>
        <dbReference type="ARBA" id="ARBA00022490"/>
    </source>
</evidence>
<comment type="subcellular location">
    <subcellularLocation>
        <location evidence="5">Cytoplasm</location>
    </subcellularLocation>
</comment>
<dbReference type="HAMAP" id="MF_00651">
    <property type="entry name" value="Nuclease_YqgF"/>
    <property type="match status" value="1"/>
</dbReference>
<accession>A0A1G7WZR5</accession>
<evidence type="ECO:0000256" key="4">
    <source>
        <dbReference type="ARBA" id="ARBA00022801"/>
    </source>
</evidence>
<dbReference type="PANTHER" id="PTHR33317">
    <property type="entry name" value="POLYNUCLEOTIDYL TRANSFERASE, RIBONUCLEASE H-LIKE SUPERFAMILY PROTEIN"/>
    <property type="match status" value="1"/>
</dbReference>
<dbReference type="RefSeq" id="WP_091933396.1">
    <property type="nucleotide sequence ID" value="NZ_FNCY01000001.1"/>
</dbReference>
<dbReference type="SUPFAM" id="SSF53098">
    <property type="entry name" value="Ribonuclease H-like"/>
    <property type="match status" value="1"/>
</dbReference>
<evidence type="ECO:0000256" key="5">
    <source>
        <dbReference type="HAMAP-Rule" id="MF_00651"/>
    </source>
</evidence>
<dbReference type="PANTHER" id="PTHR33317:SF4">
    <property type="entry name" value="POLYNUCLEOTIDYL TRANSFERASE, RIBONUCLEASE H-LIKE SUPERFAMILY PROTEIN"/>
    <property type="match status" value="1"/>
</dbReference>
<proteinExistence type="inferred from homology"/>
<dbReference type="GO" id="GO:0005829">
    <property type="term" value="C:cytosol"/>
    <property type="evidence" value="ECO:0007669"/>
    <property type="project" value="TreeGrafter"/>
</dbReference>
<dbReference type="Proteomes" id="UP000198607">
    <property type="component" value="Unassembled WGS sequence"/>
</dbReference>
<dbReference type="CDD" id="cd16964">
    <property type="entry name" value="YqgF"/>
    <property type="match status" value="1"/>
</dbReference>
<dbReference type="Gene3D" id="3.30.420.140">
    <property type="entry name" value="YqgF/RNase H-like domain"/>
    <property type="match status" value="1"/>
</dbReference>
<dbReference type="STRING" id="83767.SAMN05660652_00688"/>
<reference evidence="7 8" key="1">
    <citation type="submission" date="2016-10" db="EMBL/GenBank/DDBJ databases">
        <authorList>
            <person name="de Groot N.N."/>
        </authorList>
    </citation>
    <scope>NUCLEOTIDE SEQUENCE [LARGE SCALE GENOMIC DNA]</scope>
    <source>
        <strain evidence="7 8">DSM 5885</strain>
    </source>
</reference>
<sequence>MPETGAPARGTVLAFDFGEKRIGIAIGEFELRQAHPLTTIRSEINAERFAAIGALIQEWTPIRLVVGLPVALDGTPHAMTARCTRFANQLRGRFNLPVDYAEERYSSLEAEERLRESGHDARSAKAHVDTLAAQIILQGYFEHLPSP</sequence>
<protein>
    <recommendedName>
        <fullName evidence="5">Putative pre-16S rRNA nuclease</fullName>
        <ecNumber evidence="5">3.1.-.-</ecNumber>
    </recommendedName>
</protein>
<dbReference type="GO" id="GO:0004518">
    <property type="term" value="F:nuclease activity"/>
    <property type="evidence" value="ECO:0007669"/>
    <property type="project" value="UniProtKB-KW"/>
</dbReference>
<dbReference type="Pfam" id="PF03652">
    <property type="entry name" value="RuvX"/>
    <property type="match status" value="1"/>
</dbReference>
<organism evidence="7 8">
    <name type="scientific">Propionivibrio dicarboxylicus</name>
    <dbReference type="NCBI Taxonomy" id="83767"/>
    <lineage>
        <taxon>Bacteria</taxon>
        <taxon>Pseudomonadati</taxon>
        <taxon>Pseudomonadota</taxon>
        <taxon>Betaproteobacteria</taxon>
        <taxon>Rhodocyclales</taxon>
        <taxon>Rhodocyclaceae</taxon>
        <taxon>Propionivibrio</taxon>
    </lineage>
</organism>
<keyword evidence="1 5" id="KW-0963">Cytoplasm</keyword>
<name>A0A1G7WZR5_9RHOO</name>
<evidence type="ECO:0000256" key="3">
    <source>
        <dbReference type="ARBA" id="ARBA00022722"/>
    </source>
</evidence>
<dbReference type="GO" id="GO:0016788">
    <property type="term" value="F:hydrolase activity, acting on ester bonds"/>
    <property type="evidence" value="ECO:0007669"/>
    <property type="project" value="UniProtKB-UniRule"/>
</dbReference>
<keyword evidence="8" id="KW-1185">Reference proteome</keyword>
<dbReference type="SMART" id="SM00732">
    <property type="entry name" value="YqgFc"/>
    <property type="match status" value="1"/>
</dbReference>
<gene>
    <name evidence="7" type="ORF">SAMN05660652_00688</name>
</gene>
<dbReference type="OrthoDB" id="9796140at2"/>
<comment type="similarity">
    <text evidence="5">Belongs to the YqgF HJR family.</text>
</comment>
<dbReference type="InterPro" id="IPR005227">
    <property type="entry name" value="YqgF"/>
</dbReference>
<dbReference type="GO" id="GO:0000967">
    <property type="term" value="P:rRNA 5'-end processing"/>
    <property type="evidence" value="ECO:0007669"/>
    <property type="project" value="UniProtKB-UniRule"/>
</dbReference>
<dbReference type="InterPro" id="IPR006641">
    <property type="entry name" value="YqgF/RNaseH-like_dom"/>
</dbReference>
<evidence type="ECO:0000256" key="2">
    <source>
        <dbReference type="ARBA" id="ARBA00022517"/>
    </source>
</evidence>
<feature type="domain" description="YqgF/RNase H-like" evidence="6">
    <location>
        <begin position="10"/>
        <end position="110"/>
    </location>
</feature>
<dbReference type="EC" id="3.1.-.-" evidence="5"/>
<keyword evidence="2 5" id="KW-0690">Ribosome biogenesis</keyword>
<dbReference type="AlphaFoldDB" id="A0A1G7WZR5"/>
<evidence type="ECO:0000313" key="7">
    <source>
        <dbReference type="EMBL" id="SDG77381.1"/>
    </source>
</evidence>
<keyword evidence="4 5" id="KW-0378">Hydrolase</keyword>
<dbReference type="InterPro" id="IPR037027">
    <property type="entry name" value="YqgF/RNaseH-like_dom_sf"/>
</dbReference>
<dbReference type="InterPro" id="IPR012337">
    <property type="entry name" value="RNaseH-like_sf"/>
</dbReference>
<keyword evidence="3 5" id="KW-0540">Nuclease</keyword>
<evidence type="ECO:0000313" key="8">
    <source>
        <dbReference type="Proteomes" id="UP000198607"/>
    </source>
</evidence>